<dbReference type="SUPFAM" id="SSF51120">
    <property type="entry name" value="beta-Roll"/>
    <property type="match status" value="11"/>
</dbReference>
<dbReference type="InterPro" id="IPR018511">
    <property type="entry name" value="Hemolysin-typ_Ca-bd_CS"/>
</dbReference>
<dbReference type="PRINTS" id="PR00313">
    <property type="entry name" value="CABNDNGRPT"/>
</dbReference>
<dbReference type="PROSITE" id="PS00330">
    <property type="entry name" value="HEMOLYSIN_CALCIUM"/>
    <property type="match status" value="8"/>
</dbReference>
<evidence type="ECO:0000313" key="5">
    <source>
        <dbReference type="Proteomes" id="UP001367030"/>
    </source>
</evidence>
<comment type="subcellular location">
    <subcellularLocation>
        <location evidence="1">Secreted</location>
    </subcellularLocation>
</comment>
<keyword evidence="5" id="KW-1185">Reference proteome</keyword>
<comment type="caution">
    <text evidence="4">The sequence shown here is derived from an EMBL/GenBank/DDBJ whole genome shotgun (WGS) entry which is preliminary data.</text>
</comment>
<organism evidence="4 5">
    <name type="scientific">Variovorax robiniae</name>
    <dbReference type="NCBI Taxonomy" id="1836199"/>
    <lineage>
        <taxon>Bacteria</taxon>
        <taxon>Pseudomonadati</taxon>
        <taxon>Pseudomonadota</taxon>
        <taxon>Betaproteobacteria</taxon>
        <taxon>Burkholderiales</taxon>
        <taxon>Comamonadaceae</taxon>
        <taxon>Variovorax</taxon>
    </lineage>
</organism>
<feature type="compositionally biased region" description="Gly residues" evidence="3">
    <location>
        <begin position="1323"/>
        <end position="1335"/>
    </location>
</feature>
<reference evidence="4 5" key="1">
    <citation type="submission" date="2024-03" db="EMBL/GenBank/DDBJ databases">
        <title>Novel species of the genus Variovorax.</title>
        <authorList>
            <person name="Liu Q."/>
            <person name="Xin Y.-H."/>
        </authorList>
    </citation>
    <scope>NUCLEOTIDE SEQUENCE [LARGE SCALE GENOMIC DNA]</scope>
    <source>
        <strain evidence="4 5">KACC 18901</strain>
    </source>
</reference>
<dbReference type="EMBL" id="JBBKZS010000023">
    <property type="protein sequence ID" value="MEJ8859066.1"/>
    <property type="molecule type" value="Genomic_DNA"/>
</dbReference>
<protein>
    <submittedName>
        <fullName evidence="4">Uncharacterized protein</fullName>
    </submittedName>
</protein>
<dbReference type="InterPro" id="IPR011049">
    <property type="entry name" value="Serralysin-like_metalloprot_C"/>
</dbReference>
<evidence type="ECO:0000256" key="1">
    <source>
        <dbReference type="ARBA" id="ARBA00004613"/>
    </source>
</evidence>
<proteinExistence type="predicted"/>
<name>A0ABU8XH62_9BURK</name>
<dbReference type="InterPro" id="IPR001343">
    <property type="entry name" value="Hemolysn_Ca-bd"/>
</dbReference>
<dbReference type="Proteomes" id="UP001367030">
    <property type="component" value="Unassembled WGS sequence"/>
</dbReference>
<gene>
    <name evidence="4" type="ORF">WKW79_31160</name>
</gene>
<evidence type="ECO:0000313" key="4">
    <source>
        <dbReference type="EMBL" id="MEJ8859066.1"/>
    </source>
</evidence>
<dbReference type="PANTHER" id="PTHR38340">
    <property type="entry name" value="S-LAYER PROTEIN"/>
    <property type="match status" value="1"/>
</dbReference>
<feature type="region of interest" description="Disordered" evidence="3">
    <location>
        <begin position="1323"/>
        <end position="1362"/>
    </location>
</feature>
<dbReference type="InterPro" id="IPR050557">
    <property type="entry name" value="RTX_toxin/Mannuronan_C5-epim"/>
</dbReference>
<dbReference type="RefSeq" id="WP_340339111.1">
    <property type="nucleotide sequence ID" value="NZ_JBBKZS010000023.1"/>
</dbReference>
<dbReference type="PANTHER" id="PTHR38340:SF1">
    <property type="entry name" value="S-LAYER PROTEIN"/>
    <property type="match status" value="1"/>
</dbReference>
<evidence type="ECO:0000256" key="2">
    <source>
        <dbReference type="ARBA" id="ARBA00022525"/>
    </source>
</evidence>
<evidence type="ECO:0000256" key="3">
    <source>
        <dbReference type="SAM" id="MobiDB-lite"/>
    </source>
</evidence>
<dbReference type="Gene3D" id="2.150.10.10">
    <property type="entry name" value="Serralysin-like metalloprotease, C-terminal"/>
    <property type="match status" value="10"/>
</dbReference>
<dbReference type="Pfam" id="PF00353">
    <property type="entry name" value="HemolysinCabind"/>
    <property type="match status" value="10"/>
</dbReference>
<accession>A0ABU8XH62</accession>
<keyword evidence="2" id="KW-0964">Secreted</keyword>
<sequence length="1968" mass="208379">MQSTRVDIIGTPGKDDLRGSDRTVAENIYGHEDDDLLDGRGAPIGESDVLYGGPGGDQYVFDQRYGAATIIEDPTNATPGKVDWVKFDVGSDEVKTFRHGADLTIYIPVVSSWENSLETLEIPGFFSADAPIQALVFSDGVVVGPDALAAVLPGDGWGPSERIGTPGSDYLVASDDTSSSLFGLGGDDLLDGGTKGYRHDLYGGAGSDQYVFNKGSAYVEIHEFEQDATPDRTDWVNIGARSDEVDIRRESNELRITLRDNPRDVLVIGGFFADLESPDRPDWAGTIQGLVLSDGVVIGPRDLATYMAQQGGGPGNDVIYGTADDDLLEGRGGDDALYGGYGNDTLDGGPGNDVLVGGPGNDTYVISRDGGFDSINATSWSGNVGSDTVQFEPGIDAKDIEFYRWADDRLAVRIRGTETSISIYDPQASAIDWFRTSDGQVVSMSDVEMLGADTHTYKPWPQTAALAAAASTVLPAPTPGYTSIYGTQGPDYLGTTGGNQELFGLGGDDQLDSTSGANRTRQVILRGGAGSDHYVYDGRVATSARIIEDAIDASPGKVDWVDIRWDSKSVTLLRHDSDLTIYQLGDYSLSLSVLVPATAKLELPGFFGQEPADPASFKPVQMLWFADGMVVGPDAVAAYLPANGWSSNVGTEGSDWLVSNPYSAVLYGQGGDDLMDPGPSKGPDVESRLVGGAGSDQYVFNRGSGSVVVTELVAIPDDVDWVNIGVRSDEVVYDFQNGDLASINIPDPAQPGTVSDKLFIRGFLSGYTVEGLMFTDGVIQLPEDIQAIRLAGAATSGDDLIHGSRWNDVISGLQGNDTLYGWDGNDILNGDTGDDYLNGGAGDDILNGGPGNNDLDGETGNDTYVIDRDSGRVTISTAGGTDVVQFGPGIRASDIEFQRDADGGLRVKVAGTDAEIHIYEDDDFVGGNAVAEFRTSDGKVVSKAAVNTLVDSAPGDHPWPLAGEQAAAATLAPTPGYTPIYGTEGKDYLPATDWGQELFGLGGDDLLDSNTPTHWPSFRSLLLRGGAGNDQYVFGSQSVSARIIEDPLDATPGKVDWVNIQARSDRVTLFRQDSDLTIYLPPDSSDNLGLWTYSGYGVSKLKIPGFFGQDPADPTSFAPIQGLVFSEGLVAGPDAVAAYLPGNGWSSNVGTEGNDHIVANPYSSVIYGLGGDDLLDPGSSKGPDIVTGLHGGEGSDQYVFGRGSGTVRVFEVWDAPASDVDRVDIGVRSDEVVYGFDHSSGVWDLSIGIPDPAHPGTVTDKLLIRGFVEGRTVEQLVFADGVVVRPEDVQLRLGQPTSGDDLIHGSDGDDVLFGLGGNDQLYGGGGNDKLDGGPGNDELHGGDGDDTLNGGPGNNKLYGGSGSDTYVIDRDSGRDLIHDSSGADVVQFGPGIDASDIEFTRADEFGLQVKVLGTDIQIDIAGPAYSIAEFRTSDGRVISTADVYRLVQNGPHMWPQAVEPVTPDVPLPAPTPGHDPIYGTEGNDELGATVNQAEVFGLGGDDVLYSVFGSERQVLLHGGAGNDHYIFGDYSGSVRIIEDAADAKPGKIDWVDIRATSDRVTLFRQGPDLTVYLPMDPYSTPEDWNLPGGGAEKLEIPGFFSQDPADPAVFAPIQMLQFSDGLVAGPDAITAYLPHNGWSSNVGTEGSDRIIANPYASTIYGLGGDDLMDPGTSNGLARLMLGGDGSDQYVFGRGSGTVTIHESAYGPSTDIDWVNVGARSDEVVYGEATSYSPFSIRIANQEQSGTTSDTLYIDDFLGLGVASTVEGLMFTDGVILRPQDVQALLLEQKTTPGNDTIYGSQWNDVLVGAEGDDTLIGFGGNDVLNGGPGNDYLQGDEGDDIYLVDLQSGQDHLREWNNEWTDMGNDVVQFTDTGIHADQLWFSRQGDDLLVSIIGTDVELTVEQWYDAAYGGPNVEQFKTQDGKTLLNSDVQNLVDAMAGFEAPPAGQYTLPADFQAALEGVIAANWH</sequence>